<evidence type="ECO:0000256" key="6">
    <source>
        <dbReference type="ARBA" id="ARBA00022737"/>
    </source>
</evidence>
<evidence type="ECO:0000256" key="10">
    <source>
        <dbReference type="ARBA" id="ARBA00023065"/>
    </source>
</evidence>
<dbReference type="Pfam" id="PF13833">
    <property type="entry name" value="EF-hand_8"/>
    <property type="match status" value="1"/>
</dbReference>
<evidence type="ECO:0000256" key="1">
    <source>
        <dbReference type="ARBA" id="ARBA00004273"/>
    </source>
</evidence>
<evidence type="ECO:0000256" key="14">
    <source>
        <dbReference type="SAM" id="MobiDB-lite"/>
    </source>
</evidence>
<evidence type="ECO:0000256" key="2">
    <source>
        <dbReference type="ARBA" id="ARBA00004569"/>
    </source>
</evidence>
<keyword evidence="6" id="KW-0677">Repeat</keyword>
<dbReference type="GO" id="GO:0005758">
    <property type="term" value="C:mitochondrial intermembrane space"/>
    <property type="evidence" value="ECO:0007669"/>
    <property type="project" value="UniProtKB-SubCell"/>
</dbReference>
<dbReference type="EMBL" id="BMAW01104486">
    <property type="protein sequence ID" value="GFT14775.1"/>
    <property type="molecule type" value="Genomic_DNA"/>
</dbReference>
<dbReference type="GO" id="GO:0005509">
    <property type="term" value="F:calcium ion binding"/>
    <property type="evidence" value="ECO:0007669"/>
    <property type="project" value="InterPro"/>
</dbReference>
<feature type="domain" description="EF-hand" evidence="16">
    <location>
        <begin position="474"/>
        <end position="509"/>
    </location>
</feature>
<dbReference type="InterPro" id="IPR002048">
    <property type="entry name" value="EF_hand_dom"/>
</dbReference>
<dbReference type="Gene3D" id="1.10.238.10">
    <property type="entry name" value="EF-hand"/>
    <property type="match status" value="2"/>
</dbReference>
<evidence type="ECO:0000256" key="8">
    <source>
        <dbReference type="ARBA" id="ARBA00022837"/>
    </source>
</evidence>
<keyword evidence="11" id="KW-0496">Mitochondrion</keyword>
<organism evidence="17 18">
    <name type="scientific">Nephila pilipes</name>
    <name type="common">Giant wood spider</name>
    <name type="synonym">Nephila maculata</name>
    <dbReference type="NCBI Taxonomy" id="299642"/>
    <lineage>
        <taxon>Eukaryota</taxon>
        <taxon>Metazoa</taxon>
        <taxon>Ecdysozoa</taxon>
        <taxon>Arthropoda</taxon>
        <taxon>Chelicerata</taxon>
        <taxon>Arachnida</taxon>
        <taxon>Araneae</taxon>
        <taxon>Araneomorphae</taxon>
        <taxon>Entelegynae</taxon>
        <taxon>Araneoidea</taxon>
        <taxon>Nephilidae</taxon>
        <taxon>Nephila</taxon>
    </lineage>
</organism>
<evidence type="ECO:0000256" key="7">
    <source>
        <dbReference type="ARBA" id="ARBA00022792"/>
    </source>
</evidence>
<evidence type="ECO:0000256" key="5">
    <source>
        <dbReference type="ARBA" id="ARBA00022723"/>
    </source>
</evidence>
<gene>
    <name evidence="17" type="primary">MICU1</name>
    <name evidence="17" type="ORF">NPIL_77901</name>
</gene>
<name>A0A8X6NI73_NEPPI</name>
<dbReference type="InterPro" id="IPR039800">
    <property type="entry name" value="MICU1/2/3"/>
</dbReference>
<dbReference type="SUPFAM" id="SSF47473">
    <property type="entry name" value="EF-hand"/>
    <property type="match status" value="2"/>
</dbReference>
<keyword evidence="9" id="KW-0809">Transit peptide</keyword>
<dbReference type="InterPro" id="IPR011992">
    <property type="entry name" value="EF-hand-dom_pair"/>
</dbReference>
<evidence type="ECO:0000256" key="12">
    <source>
        <dbReference type="ARBA" id="ARBA00023136"/>
    </source>
</evidence>
<comment type="similarity">
    <text evidence="13">Belongs to the MICU1 family. MICU1 subfamily.</text>
</comment>
<evidence type="ECO:0000313" key="17">
    <source>
        <dbReference type="EMBL" id="GFT14775.1"/>
    </source>
</evidence>
<keyword evidence="8" id="KW-0106">Calcium</keyword>
<feature type="domain" description="EF-hand" evidence="16">
    <location>
        <begin position="284"/>
        <end position="319"/>
    </location>
</feature>
<dbReference type="CDD" id="cd15900">
    <property type="entry name" value="EFh_MICU"/>
    <property type="match status" value="1"/>
</dbReference>
<keyword evidence="4" id="KW-0109">Calcium transport</keyword>
<dbReference type="PANTHER" id="PTHR12294:SF1">
    <property type="entry name" value="CALCIUM UPTAKE PROTEIN 1, MITOCHONDRIAL"/>
    <property type="match status" value="1"/>
</dbReference>
<comment type="subcellular location">
    <subcellularLocation>
        <location evidence="1">Mitochondrion inner membrane</location>
    </subcellularLocation>
    <subcellularLocation>
        <location evidence="2">Mitochondrion intermembrane space</location>
    </subcellularLocation>
</comment>
<evidence type="ECO:0000256" key="4">
    <source>
        <dbReference type="ARBA" id="ARBA00022568"/>
    </source>
</evidence>
<feature type="transmembrane region" description="Helical" evidence="15">
    <location>
        <begin position="78"/>
        <end position="99"/>
    </location>
</feature>
<keyword evidence="3" id="KW-0813">Transport</keyword>
<evidence type="ECO:0000256" key="13">
    <source>
        <dbReference type="ARBA" id="ARBA00038333"/>
    </source>
</evidence>
<keyword evidence="7" id="KW-0999">Mitochondrion inner membrane</keyword>
<dbReference type="GO" id="GO:1990246">
    <property type="term" value="C:uniplex complex"/>
    <property type="evidence" value="ECO:0007669"/>
    <property type="project" value="TreeGrafter"/>
</dbReference>
<keyword evidence="18" id="KW-1185">Reference proteome</keyword>
<dbReference type="GO" id="GO:0051560">
    <property type="term" value="P:mitochondrial calcium ion homeostasis"/>
    <property type="evidence" value="ECO:0007669"/>
    <property type="project" value="TreeGrafter"/>
</dbReference>
<dbReference type="InterPro" id="IPR018247">
    <property type="entry name" value="EF_Hand_1_Ca_BS"/>
</dbReference>
<accession>A0A8X6NI73</accession>
<keyword evidence="15" id="KW-0812">Transmembrane</keyword>
<proteinExistence type="inferred from homology"/>
<dbReference type="PROSITE" id="PS00018">
    <property type="entry name" value="EF_HAND_1"/>
    <property type="match status" value="1"/>
</dbReference>
<dbReference type="PROSITE" id="PS50222">
    <property type="entry name" value="EF_HAND_2"/>
    <property type="match status" value="2"/>
</dbReference>
<protein>
    <submittedName>
        <fullName evidence="17">Calcium uptake protein 1 homolog, mitochondrial</fullName>
    </submittedName>
</protein>
<keyword evidence="5" id="KW-0479">Metal-binding</keyword>
<evidence type="ECO:0000256" key="15">
    <source>
        <dbReference type="SAM" id="Phobius"/>
    </source>
</evidence>
<evidence type="ECO:0000313" key="18">
    <source>
        <dbReference type="Proteomes" id="UP000887013"/>
    </source>
</evidence>
<evidence type="ECO:0000256" key="9">
    <source>
        <dbReference type="ARBA" id="ARBA00022946"/>
    </source>
</evidence>
<sequence>MLTDGEQPFLYFTNRKFAKMFLSRIPFKHIKLFAFQRPVFIHHSSIFVRNANDFKNYEQIRGVKNFAHRKPKNMTKFAFFYQAFLIIIMYGCLLDWNWVKNSKLVTSLWKKVSTVEAASALAENKKKSKKIDDSDSEQEVQENKHDEKSKKRDRPGFRDRKIIEYENRIRAYSTPDKIFRYFATLKVYNEQGDSEIFMTPEDFLRSLTPGVKQPEGFGLDQYRRVELKADALHVPGCKLDIEVQTADANKTVLTPNKESIFYKLGASGLIGFSEYMFLLTILSASKRHFEIAFRMFDLNGDGNVDYEEFDKVQTIIRSQTSVGMRHRDHSNTGSIYKFLGSALSTYFFGPSLDKKLTIEKFLEFQRQLQTEILTLEFQRKKPNAEGFIREVDFADLLLTYAGLSEKKHVKMLKRVKKIFKNSRGISLDDYLLFFHFLNDINDVDTALTFYHIAGASIDQATLKHVAKTVAHLDLSDHVIDVVFTLFDENLDGQLSNREFVAVMKERLHRGLEKPKDTGFVKLMDSVWKCARLKKPVLLDV</sequence>
<dbReference type="AlphaFoldDB" id="A0A8X6NI73"/>
<feature type="region of interest" description="Disordered" evidence="14">
    <location>
        <begin position="126"/>
        <end position="154"/>
    </location>
</feature>
<feature type="compositionally biased region" description="Basic and acidic residues" evidence="14">
    <location>
        <begin position="141"/>
        <end position="154"/>
    </location>
</feature>
<dbReference type="GO" id="GO:0036444">
    <property type="term" value="P:calcium import into the mitochondrion"/>
    <property type="evidence" value="ECO:0007669"/>
    <property type="project" value="UniProtKB-ARBA"/>
</dbReference>
<evidence type="ECO:0000256" key="3">
    <source>
        <dbReference type="ARBA" id="ARBA00022448"/>
    </source>
</evidence>
<keyword evidence="10" id="KW-0406">Ion transport</keyword>
<dbReference type="PANTHER" id="PTHR12294">
    <property type="entry name" value="EF HAND DOMAIN FAMILY A1,A2-RELATED"/>
    <property type="match status" value="1"/>
</dbReference>
<comment type="caution">
    <text evidence="17">The sequence shown here is derived from an EMBL/GenBank/DDBJ whole genome shotgun (WGS) entry which is preliminary data.</text>
</comment>
<dbReference type="Proteomes" id="UP000887013">
    <property type="component" value="Unassembled WGS sequence"/>
</dbReference>
<dbReference type="OrthoDB" id="10056860at2759"/>
<keyword evidence="12 15" id="KW-0472">Membrane</keyword>
<evidence type="ECO:0000256" key="11">
    <source>
        <dbReference type="ARBA" id="ARBA00023128"/>
    </source>
</evidence>
<dbReference type="Pfam" id="PF13202">
    <property type="entry name" value="EF-hand_5"/>
    <property type="match status" value="1"/>
</dbReference>
<evidence type="ECO:0000259" key="16">
    <source>
        <dbReference type="PROSITE" id="PS50222"/>
    </source>
</evidence>
<keyword evidence="15" id="KW-1133">Transmembrane helix</keyword>
<dbReference type="SMART" id="SM00054">
    <property type="entry name" value="EFh"/>
    <property type="match status" value="2"/>
</dbReference>
<reference evidence="17" key="1">
    <citation type="submission" date="2020-08" db="EMBL/GenBank/DDBJ databases">
        <title>Multicomponent nature underlies the extraordinary mechanical properties of spider dragline silk.</title>
        <authorList>
            <person name="Kono N."/>
            <person name="Nakamura H."/>
            <person name="Mori M."/>
            <person name="Yoshida Y."/>
            <person name="Ohtoshi R."/>
            <person name="Malay A.D."/>
            <person name="Moran D.A.P."/>
            <person name="Tomita M."/>
            <person name="Numata K."/>
            <person name="Arakawa K."/>
        </authorList>
    </citation>
    <scope>NUCLEOTIDE SEQUENCE</scope>
</reference>